<keyword evidence="2" id="KW-0812">Transmembrane</keyword>
<reference evidence="3 4" key="1">
    <citation type="submission" date="2023-12" db="EMBL/GenBank/DDBJ databases">
        <title>Novel species of the genus Arcicella isolated from rivers.</title>
        <authorList>
            <person name="Lu H."/>
        </authorList>
    </citation>
    <scope>NUCLEOTIDE SEQUENCE [LARGE SCALE GENOMIC DNA]</scope>
    <source>
        <strain evidence="3 4">KCTC 23307</strain>
    </source>
</reference>
<name>A0ABU5Q688_9BACT</name>
<sequence>METNNNQGLLKIAIGVLVGIVALLTYLFMGARNETFELQQSLTTKVEQLSTAQIKLDSISTVLNVKIEEIKKLGGDIAELEAVKLRLEGDKKKLKSDLNFSVQKYDSMIKEYEAFLEIKDDEITRLKSENGDLIARAKLLEEEKEKVISENTGLKSEKATLTKTVSDFSSQNDELKQKVSIAKAMKAINVQVYALASNGKVRDGGVFKASKISKLKISFIMPSNPVAEKNIKDIFVRVIDQNGAVISEDGSAGTLNYDGKELGYSFKQGVLFENNDQKVDIVYGKSSQYQAGKYSIELYSEGFKIGNGSFEVK</sequence>
<keyword evidence="2" id="KW-0472">Membrane</keyword>
<dbReference type="Proteomes" id="UP001302949">
    <property type="component" value="Unassembled WGS sequence"/>
</dbReference>
<dbReference type="RefSeq" id="WP_323295320.1">
    <property type="nucleotide sequence ID" value="NZ_JAYFUM010000004.1"/>
</dbReference>
<protein>
    <recommendedName>
        <fullName evidence="5">Chromosome segregation protein SMC</fullName>
    </recommendedName>
</protein>
<dbReference type="EMBL" id="JAYFUM010000004">
    <property type="protein sequence ID" value="MEA5138152.1"/>
    <property type="molecule type" value="Genomic_DNA"/>
</dbReference>
<keyword evidence="4" id="KW-1185">Reference proteome</keyword>
<proteinExistence type="predicted"/>
<evidence type="ECO:0008006" key="5">
    <source>
        <dbReference type="Google" id="ProtNLM"/>
    </source>
</evidence>
<gene>
    <name evidence="3" type="ORF">VB248_03370</name>
</gene>
<accession>A0ABU5Q688</accession>
<evidence type="ECO:0000256" key="2">
    <source>
        <dbReference type="SAM" id="Phobius"/>
    </source>
</evidence>
<organism evidence="3 4">
    <name type="scientific">Arcicella rigui</name>
    <dbReference type="NCBI Taxonomy" id="797020"/>
    <lineage>
        <taxon>Bacteria</taxon>
        <taxon>Pseudomonadati</taxon>
        <taxon>Bacteroidota</taxon>
        <taxon>Cytophagia</taxon>
        <taxon>Cytophagales</taxon>
        <taxon>Flectobacillaceae</taxon>
        <taxon>Arcicella</taxon>
    </lineage>
</organism>
<keyword evidence="2" id="KW-1133">Transmembrane helix</keyword>
<evidence type="ECO:0000313" key="4">
    <source>
        <dbReference type="Proteomes" id="UP001302949"/>
    </source>
</evidence>
<comment type="caution">
    <text evidence="3">The sequence shown here is derived from an EMBL/GenBank/DDBJ whole genome shotgun (WGS) entry which is preliminary data.</text>
</comment>
<keyword evidence="1" id="KW-0175">Coiled coil</keyword>
<evidence type="ECO:0000313" key="3">
    <source>
        <dbReference type="EMBL" id="MEA5138152.1"/>
    </source>
</evidence>
<feature type="coiled-coil region" evidence="1">
    <location>
        <begin position="123"/>
        <end position="157"/>
    </location>
</feature>
<evidence type="ECO:0000256" key="1">
    <source>
        <dbReference type="SAM" id="Coils"/>
    </source>
</evidence>
<feature type="transmembrane region" description="Helical" evidence="2">
    <location>
        <begin position="12"/>
        <end position="31"/>
    </location>
</feature>